<evidence type="ECO:0000256" key="2">
    <source>
        <dbReference type="ARBA" id="ARBA00006706"/>
    </source>
</evidence>
<dbReference type="InterPro" id="IPR000092">
    <property type="entry name" value="Polyprenyl_synt"/>
</dbReference>
<dbReference type="PANTHER" id="PTHR12001">
    <property type="entry name" value="GERANYLGERANYL PYROPHOSPHATE SYNTHASE"/>
    <property type="match status" value="1"/>
</dbReference>
<organism evidence="7 8">
    <name type="scientific">Schaalia odontolytica</name>
    <dbReference type="NCBI Taxonomy" id="1660"/>
    <lineage>
        <taxon>Bacteria</taxon>
        <taxon>Bacillati</taxon>
        <taxon>Actinomycetota</taxon>
        <taxon>Actinomycetes</taxon>
        <taxon>Actinomycetales</taxon>
        <taxon>Actinomycetaceae</taxon>
        <taxon>Schaalia</taxon>
    </lineage>
</organism>
<evidence type="ECO:0000313" key="8">
    <source>
        <dbReference type="Proteomes" id="UP000250192"/>
    </source>
</evidence>
<evidence type="ECO:0000313" key="7">
    <source>
        <dbReference type="EMBL" id="SPT54951.1"/>
    </source>
</evidence>
<dbReference type="EC" id="2.5.1.90" evidence="7"/>
<dbReference type="GO" id="GO:0046872">
    <property type="term" value="F:metal ion binding"/>
    <property type="evidence" value="ECO:0007669"/>
    <property type="project" value="UniProtKB-KW"/>
</dbReference>
<dbReference type="OrthoDB" id="4497239at2"/>
<dbReference type="Pfam" id="PF00348">
    <property type="entry name" value="polyprenyl_synt"/>
    <property type="match status" value="1"/>
</dbReference>
<comment type="similarity">
    <text evidence="2 6">Belongs to the FPP/GGPP synthase family.</text>
</comment>
<dbReference type="PROSITE" id="PS00723">
    <property type="entry name" value="POLYPRENYL_SYNTHASE_1"/>
    <property type="match status" value="1"/>
</dbReference>
<dbReference type="Proteomes" id="UP000250192">
    <property type="component" value="Unassembled WGS sequence"/>
</dbReference>
<dbReference type="GeneID" id="93757263"/>
<keyword evidence="3 6" id="KW-0808">Transferase</keyword>
<protein>
    <submittedName>
        <fullName evidence="7">Octaprenyl-diphosphate synthase</fullName>
        <ecNumber evidence="7">2.5.1.90</ecNumber>
    </submittedName>
</protein>
<evidence type="ECO:0000256" key="5">
    <source>
        <dbReference type="ARBA" id="ARBA00022842"/>
    </source>
</evidence>
<dbReference type="InterPro" id="IPR008949">
    <property type="entry name" value="Isoprenoid_synthase_dom_sf"/>
</dbReference>
<comment type="cofactor">
    <cofactor evidence="1">
        <name>Mg(2+)</name>
        <dbReference type="ChEBI" id="CHEBI:18420"/>
    </cofactor>
</comment>
<dbReference type="GO" id="GO:0106350">
    <property type="term" value="F:all-trans-octaprenyl-diphosphate synthase activity"/>
    <property type="evidence" value="ECO:0007669"/>
    <property type="project" value="UniProtKB-EC"/>
</dbReference>
<evidence type="ECO:0000256" key="1">
    <source>
        <dbReference type="ARBA" id="ARBA00001946"/>
    </source>
</evidence>
<dbReference type="STRING" id="1660.APY09_07065"/>
<dbReference type="PANTHER" id="PTHR12001:SF85">
    <property type="entry name" value="SHORT CHAIN ISOPRENYL DIPHOSPHATE SYNTHASE"/>
    <property type="match status" value="1"/>
</dbReference>
<reference evidence="7 8" key="1">
    <citation type="submission" date="2018-06" db="EMBL/GenBank/DDBJ databases">
        <authorList>
            <consortium name="Pathogen Informatics"/>
            <person name="Doyle S."/>
        </authorList>
    </citation>
    <scope>NUCLEOTIDE SEQUENCE [LARGE SCALE GENOMIC DNA]</scope>
    <source>
        <strain evidence="7 8">NCTC9935</strain>
    </source>
</reference>
<accession>A0A2X0VME8</accession>
<evidence type="ECO:0000256" key="4">
    <source>
        <dbReference type="ARBA" id="ARBA00022723"/>
    </source>
</evidence>
<dbReference type="EMBL" id="UAPR01000001">
    <property type="protein sequence ID" value="SPT54951.1"/>
    <property type="molecule type" value="Genomic_DNA"/>
</dbReference>
<dbReference type="RefSeq" id="WP_111823060.1">
    <property type="nucleotide sequence ID" value="NZ_CBDERX010000036.1"/>
</dbReference>
<dbReference type="GO" id="GO:0008299">
    <property type="term" value="P:isoprenoid biosynthetic process"/>
    <property type="evidence" value="ECO:0007669"/>
    <property type="project" value="InterPro"/>
</dbReference>
<proteinExistence type="inferred from homology"/>
<evidence type="ECO:0000256" key="3">
    <source>
        <dbReference type="ARBA" id="ARBA00022679"/>
    </source>
</evidence>
<sequence>MTLSDSFATLRAHIDEATTASLTHLLSRVGASGRSEEFSRAVVTSVSGGKRFRALMAHVGYAISSDTALETVSLPHLSAALELYQASALVHDDIIDKADERRGMPTPHRTLADHHASSSWIGSSTDFGRHAAILVGDFLFSAATSAADEQALTLREDCARAFARRFAHMHAEVALGQYLDITAEQTPLDPQRTDALSTNDSLEVALHKSAHYSVVHPAILGAICGAKSFDCVTELVDVLETILTPWGLAFQLRDDELGVFGDPAVTGKPAGDDLREGKRTALLALTWEASSPAERRALTDVLGVARASAEQIATATQIVERNGRAAHEAEIARLVADGHAALETSSLNEDSRTLLRELCSILTTRRS</sequence>
<dbReference type="SUPFAM" id="SSF48576">
    <property type="entry name" value="Terpenoid synthases"/>
    <property type="match status" value="1"/>
</dbReference>
<keyword evidence="8" id="KW-1185">Reference proteome</keyword>
<keyword evidence="4" id="KW-0479">Metal-binding</keyword>
<dbReference type="Gene3D" id="1.10.600.10">
    <property type="entry name" value="Farnesyl Diphosphate Synthase"/>
    <property type="match status" value="1"/>
</dbReference>
<gene>
    <name evidence="7" type="primary">ispB</name>
    <name evidence="7" type="ORF">NCTC9935_00504</name>
</gene>
<dbReference type="InterPro" id="IPR033749">
    <property type="entry name" value="Polyprenyl_synt_CS"/>
</dbReference>
<dbReference type="SFLD" id="SFLDS00005">
    <property type="entry name" value="Isoprenoid_Synthase_Type_I"/>
    <property type="match status" value="1"/>
</dbReference>
<dbReference type="AlphaFoldDB" id="A0A2X0VME8"/>
<keyword evidence="5" id="KW-0460">Magnesium</keyword>
<evidence type="ECO:0000256" key="6">
    <source>
        <dbReference type="RuleBase" id="RU004466"/>
    </source>
</evidence>
<name>A0A2X0VME8_9ACTO</name>
<dbReference type="CDD" id="cd00685">
    <property type="entry name" value="Trans_IPPS_HT"/>
    <property type="match status" value="1"/>
</dbReference>